<accession>A0AAD7B8Z1</accession>
<evidence type="ECO:0000313" key="4">
    <source>
        <dbReference type="Proteomes" id="UP001221142"/>
    </source>
</evidence>
<evidence type="ECO:0000313" key="3">
    <source>
        <dbReference type="EMBL" id="KAJ7614357.1"/>
    </source>
</evidence>
<dbReference type="PANTHER" id="PTHR10039">
    <property type="entry name" value="AMELOGENIN"/>
    <property type="match status" value="1"/>
</dbReference>
<sequence>MHDSAVRPPEPSCHPGTRNAILERLDKWSFEQPEDSAIFWLNGCAGIGKSAIAQQFAASCQARGQLGGSFFWKRGDARRGHWRSLFPTLAYQLAVSFPDIGAMIQRAVEIDRLIASKSMRHQLEKLIGLPFREAPMLALGPILVLDGLDECEDHAIQTMLLRLLIDVVRSGRVPIHVLICSRSEAYLREVLEASENSDVCGGFQIRPDASAYADISRFLTHEFSRIHRAHTGRGIPLDNEWPGKATIRELVERSSGTFIYAATIARYVDDEYSHPDDRLGAVLSLDPSSTTPLDDLYTQILSAVPNKPTLLRVLHAVVEAVDLDPEQIDMGLRMRRGTSRITLRGLHSLLQVPPVRIFEHRITPVKLLHASFRDFLVDPQRSSGFGVLSGEELQIALVHGMVCALESGLQPVDFRTITQCFVQSLVKIPPKENLLPILHNLHLQHEIYNKYSRAEPGSIVVWLQRFSPPPRDLVRTWADLRHLRNGDKLPSIRLRSDHILMVVLSKDPALLSFLRTMTSAVAKDVHLSDAKALDLLGLKWDVLRALLERPFILNDVRQFLCNPQRCGALYMSEEETARFIALRCISRMNEILRTADFFQFMINTAWIPAMCSCEPDAGVFSALEHLDLSQFCGRLEPDEKYHLECHSDFLRPASFDMILDWLWRWPSTPLHLIQSWERQRSAVENCYARHLRPANSECGVIMD</sequence>
<keyword evidence="4" id="KW-1185">Reference proteome</keyword>
<dbReference type="SUPFAM" id="SSF52540">
    <property type="entry name" value="P-loop containing nucleoside triphosphate hydrolases"/>
    <property type="match status" value="1"/>
</dbReference>
<name>A0AAD7B8Z1_9AGAR</name>
<comment type="caution">
    <text evidence="3">The sequence shown here is derived from an EMBL/GenBank/DDBJ whole genome shotgun (WGS) entry which is preliminary data.</text>
</comment>
<dbReference type="InterPro" id="IPR056884">
    <property type="entry name" value="NPHP3-like_N"/>
</dbReference>
<dbReference type="InterPro" id="IPR027417">
    <property type="entry name" value="P-loop_NTPase"/>
</dbReference>
<dbReference type="Pfam" id="PF24883">
    <property type="entry name" value="NPHP3_N"/>
    <property type="match status" value="1"/>
</dbReference>
<dbReference type="Proteomes" id="UP001221142">
    <property type="component" value="Unassembled WGS sequence"/>
</dbReference>
<evidence type="ECO:0000259" key="2">
    <source>
        <dbReference type="Pfam" id="PF24883"/>
    </source>
</evidence>
<dbReference type="PANTHER" id="PTHR10039:SF17">
    <property type="entry name" value="FUNGAL STAND N-TERMINAL GOODBYE DOMAIN-CONTAINING PROTEIN-RELATED"/>
    <property type="match status" value="1"/>
</dbReference>
<dbReference type="AlphaFoldDB" id="A0AAD7B8Z1"/>
<dbReference type="EMBL" id="JARKIF010000026">
    <property type="protein sequence ID" value="KAJ7614357.1"/>
    <property type="molecule type" value="Genomic_DNA"/>
</dbReference>
<reference evidence="3" key="1">
    <citation type="submission" date="2023-03" db="EMBL/GenBank/DDBJ databases">
        <title>Massive genome expansion in bonnet fungi (Mycena s.s.) driven by repeated elements and novel gene families across ecological guilds.</title>
        <authorList>
            <consortium name="Lawrence Berkeley National Laboratory"/>
            <person name="Harder C.B."/>
            <person name="Miyauchi S."/>
            <person name="Viragh M."/>
            <person name="Kuo A."/>
            <person name="Thoen E."/>
            <person name="Andreopoulos B."/>
            <person name="Lu D."/>
            <person name="Skrede I."/>
            <person name="Drula E."/>
            <person name="Henrissat B."/>
            <person name="Morin E."/>
            <person name="Kohler A."/>
            <person name="Barry K."/>
            <person name="LaButti K."/>
            <person name="Morin E."/>
            <person name="Salamov A."/>
            <person name="Lipzen A."/>
            <person name="Mereny Z."/>
            <person name="Hegedus B."/>
            <person name="Baldrian P."/>
            <person name="Stursova M."/>
            <person name="Weitz H."/>
            <person name="Taylor A."/>
            <person name="Grigoriev I.V."/>
            <person name="Nagy L.G."/>
            <person name="Martin F."/>
            <person name="Kauserud H."/>
        </authorList>
    </citation>
    <scope>NUCLEOTIDE SEQUENCE</scope>
    <source>
        <strain evidence="3">9284</strain>
    </source>
</reference>
<organism evidence="3 4">
    <name type="scientific">Roridomyces roridus</name>
    <dbReference type="NCBI Taxonomy" id="1738132"/>
    <lineage>
        <taxon>Eukaryota</taxon>
        <taxon>Fungi</taxon>
        <taxon>Dikarya</taxon>
        <taxon>Basidiomycota</taxon>
        <taxon>Agaricomycotina</taxon>
        <taxon>Agaricomycetes</taxon>
        <taxon>Agaricomycetidae</taxon>
        <taxon>Agaricales</taxon>
        <taxon>Marasmiineae</taxon>
        <taxon>Mycenaceae</taxon>
        <taxon>Roridomyces</taxon>
    </lineage>
</organism>
<keyword evidence="1" id="KW-0677">Repeat</keyword>
<feature type="domain" description="Nephrocystin 3-like N-terminal" evidence="2">
    <location>
        <begin position="17"/>
        <end position="182"/>
    </location>
</feature>
<protein>
    <recommendedName>
        <fullName evidence="2">Nephrocystin 3-like N-terminal domain-containing protein</fullName>
    </recommendedName>
</protein>
<proteinExistence type="predicted"/>
<evidence type="ECO:0000256" key="1">
    <source>
        <dbReference type="ARBA" id="ARBA00022737"/>
    </source>
</evidence>
<dbReference type="Gene3D" id="3.40.50.300">
    <property type="entry name" value="P-loop containing nucleotide triphosphate hydrolases"/>
    <property type="match status" value="1"/>
</dbReference>
<gene>
    <name evidence="3" type="ORF">FB45DRAFT_802258</name>
</gene>